<gene>
    <name evidence="2" type="ORF">EI981_05960</name>
</gene>
<dbReference type="PROSITE" id="PS51257">
    <property type="entry name" value="PROKAR_LIPOPROTEIN"/>
    <property type="match status" value="1"/>
</dbReference>
<dbReference type="AlphaFoldDB" id="A0A3Q9I6X6"/>
<evidence type="ECO:0000313" key="3">
    <source>
        <dbReference type="Proteomes" id="UP000270678"/>
    </source>
</evidence>
<keyword evidence="3" id="KW-1185">Reference proteome</keyword>
<dbReference type="KEGG" id="plut:EI981_05960"/>
<name>A0A3Q9I6X6_9BACL</name>
<evidence type="ECO:0000313" key="2">
    <source>
        <dbReference type="EMBL" id="AZS14043.1"/>
    </source>
</evidence>
<dbReference type="OrthoDB" id="9772442at2"/>
<sequence>MSSIKVDSTKLEELSANRVYILITLILMIIFLVACDSTKKLSEEPKESSTAIGNQVTLEQATELKPEFDLSNPTFYQNFISYFDMDKESLFAALKKTYDETPVEGIDEKSGLEWIKLKQAGLQFYLTEEAGIPVSQVDIMSSSPIHFGKTKGGMNFADIMKQLGETIIDAGSLGTTEDRTYRISYPLDEFSVNFTTTNVFEDSAVMSIHSWGYYDEKPTLLNPNEIITSYGTLTLPDSWIGRIAIEDIGNEPTILYLGRHSDFPLFRLSSMNITEWSTLSQSDQAQFHIISQDKDWIVAVTTTFTNRPNNEQELSEFNHMKLQLEEIWGTFKSTVVSDEIEEGNLSYLCNNSTLELLNIDRVVTVYEEAHNMISTDESEFATDEYFSEMGKCYSSQIDKLTSKDSSLKISTNKLLDHIKELNGTWFTVHYLADGGGTMWSHFSSRRSAMVDVAVYIYLNQLEINLDQKINKDQISERIDQLSKYREFYYSGSIETINESDIKQLKEARQQLVGSYDNIISILKEMPQSEAAMNLFDFLLKYDDQIY</sequence>
<dbReference type="RefSeq" id="WP_126996319.1">
    <property type="nucleotide sequence ID" value="NZ_CP034346.1"/>
</dbReference>
<accession>A0A3Q9I6X6</accession>
<evidence type="ECO:0000256" key="1">
    <source>
        <dbReference type="SAM" id="Phobius"/>
    </source>
</evidence>
<proteinExistence type="predicted"/>
<keyword evidence="1" id="KW-0812">Transmembrane</keyword>
<dbReference type="EMBL" id="CP034346">
    <property type="protein sequence ID" value="AZS14043.1"/>
    <property type="molecule type" value="Genomic_DNA"/>
</dbReference>
<keyword evidence="1" id="KW-0472">Membrane</keyword>
<protein>
    <submittedName>
        <fullName evidence="2">Uncharacterized protein</fullName>
    </submittedName>
</protein>
<keyword evidence="1" id="KW-1133">Transmembrane helix</keyword>
<organism evidence="2 3">
    <name type="scientific">Paenibacillus lutimineralis</name>
    <dbReference type="NCBI Taxonomy" id="2707005"/>
    <lineage>
        <taxon>Bacteria</taxon>
        <taxon>Bacillati</taxon>
        <taxon>Bacillota</taxon>
        <taxon>Bacilli</taxon>
        <taxon>Bacillales</taxon>
        <taxon>Paenibacillaceae</taxon>
        <taxon>Paenibacillus</taxon>
    </lineage>
</organism>
<dbReference type="Proteomes" id="UP000270678">
    <property type="component" value="Chromosome"/>
</dbReference>
<feature type="transmembrane region" description="Helical" evidence="1">
    <location>
        <begin position="20"/>
        <end position="38"/>
    </location>
</feature>
<reference evidence="3" key="1">
    <citation type="submission" date="2018-12" db="EMBL/GenBank/DDBJ databases">
        <title>Complete genome sequence of Paenibacillus sp. MBLB1234.</title>
        <authorList>
            <person name="Nam Y.-D."/>
            <person name="Kang J."/>
            <person name="Chung W.-H."/>
            <person name="Park Y.S."/>
        </authorList>
    </citation>
    <scope>NUCLEOTIDE SEQUENCE [LARGE SCALE GENOMIC DNA]</scope>
    <source>
        <strain evidence="3">MBLB1234</strain>
    </source>
</reference>